<accession>A0A367PTE3</accession>
<reference evidence="7 8" key="1">
    <citation type="submission" date="2018-04" db="EMBL/GenBank/DDBJ databases">
        <title>Cupriavidus necator CR12 genome sequencing and assembly.</title>
        <authorList>
            <person name="Ben Fekih I."/>
            <person name="Mazhar H.S."/>
            <person name="Bello S.K."/>
            <person name="Rensing C."/>
        </authorList>
    </citation>
    <scope>NUCLEOTIDE SEQUENCE [LARGE SCALE GENOMIC DNA]</scope>
    <source>
        <strain evidence="7 8">CR12</strain>
    </source>
</reference>
<gene>
    <name evidence="7" type="ORF">DDK22_01170</name>
</gene>
<name>A0A367PTE3_CUPNE</name>
<evidence type="ECO:0000256" key="1">
    <source>
        <dbReference type="ARBA" id="ARBA00004141"/>
    </source>
</evidence>
<dbReference type="PANTHER" id="PTHR31632:SF2">
    <property type="entry name" value="PLASMA MEMBRANE IRON PERMEASE"/>
    <property type="match status" value="1"/>
</dbReference>
<dbReference type="GO" id="GO:0015093">
    <property type="term" value="F:ferrous iron transmembrane transporter activity"/>
    <property type="evidence" value="ECO:0007669"/>
    <property type="project" value="TreeGrafter"/>
</dbReference>
<keyword evidence="3 6" id="KW-0812">Transmembrane</keyword>
<sequence length="259" mass="27487">MFSILMITFREGVEAFLIAAITLTFLQKTGRQHLATAAKGGIVAALIGSAALGVTLYRIGGISPQAEGWLAVLAGTLVISCTWHMLRHGKAIAGEIRGRLAQVPERRALGPWLTVFAFVLLMVGREGVEAATMIASLSAGAGTGHLALGGVLGLACAGTLAWAWSRYGRRVNLSLFFQVTAVFMVLFSVQLAIYALQEFSEAGALPVVDNRYWHDLTEPYGPDGTYGAWLSYSLVLAPLAFLGFAWLSGKKGSASPEKG</sequence>
<feature type="transmembrane region" description="Helical" evidence="6">
    <location>
        <begin position="144"/>
        <end position="163"/>
    </location>
</feature>
<dbReference type="Proteomes" id="UP000253501">
    <property type="component" value="Unassembled WGS sequence"/>
</dbReference>
<organism evidence="7 8">
    <name type="scientific">Cupriavidus necator</name>
    <name type="common">Alcaligenes eutrophus</name>
    <name type="synonym">Ralstonia eutropha</name>
    <dbReference type="NCBI Taxonomy" id="106590"/>
    <lineage>
        <taxon>Bacteria</taxon>
        <taxon>Pseudomonadati</taxon>
        <taxon>Pseudomonadota</taxon>
        <taxon>Betaproteobacteria</taxon>
        <taxon>Burkholderiales</taxon>
        <taxon>Burkholderiaceae</taxon>
        <taxon>Cupriavidus</taxon>
    </lineage>
</organism>
<dbReference type="PANTHER" id="PTHR31632">
    <property type="entry name" value="IRON TRANSPORTER FTH1"/>
    <property type="match status" value="1"/>
</dbReference>
<dbReference type="Pfam" id="PF03239">
    <property type="entry name" value="FTR1"/>
    <property type="match status" value="1"/>
</dbReference>
<evidence type="ECO:0000256" key="3">
    <source>
        <dbReference type="ARBA" id="ARBA00022692"/>
    </source>
</evidence>
<evidence type="ECO:0000256" key="6">
    <source>
        <dbReference type="SAM" id="Phobius"/>
    </source>
</evidence>
<keyword evidence="4 6" id="KW-1133">Transmembrane helix</keyword>
<dbReference type="RefSeq" id="WP_114130351.1">
    <property type="nucleotide sequence ID" value="NZ_CP068434.1"/>
</dbReference>
<protein>
    <submittedName>
        <fullName evidence="7">Iron permease FTR1</fullName>
    </submittedName>
</protein>
<feature type="transmembrane region" description="Helical" evidence="6">
    <location>
        <begin position="107"/>
        <end position="124"/>
    </location>
</feature>
<evidence type="ECO:0000256" key="4">
    <source>
        <dbReference type="ARBA" id="ARBA00022989"/>
    </source>
</evidence>
<feature type="transmembrane region" description="Helical" evidence="6">
    <location>
        <begin position="226"/>
        <end position="247"/>
    </location>
</feature>
<comment type="caution">
    <text evidence="7">The sequence shown here is derived from an EMBL/GenBank/DDBJ whole genome shotgun (WGS) entry which is preliminary data.</text>
</comment>
<dbReference type="GO" id="GO:0033573">
    <property type="term" value="C:high-affinity iron permease complex"/>
    <property type="evidence" value="ECO:0007669"/>
    <property type="project" value="InterPro"/>
</dbReference>
<feature type="transmembrane region" description="Helical" evidence="6">
    <location>
        <begin position="175"/>
        <end position="196"/>
    </location>
</feature>
<proteinExistence type="inferred from homology"/>
<evidence type="ECO:0000256" key="5">
    <source>
        <dbReference type="ARBA" id="ARBA00023136"/>
    </source>
</evidence>
<comment type="similarity">
    <text evidence="2">Belongs to the oxidase-dependent Fe transporter (OFeT) (TC 9.A.10.1) family.</text>
</comment>
<feature type="transmembrane region" description="Helical" evidence="6">
    <location>
        <begin position="69"/>
        <end position="86"/>
    </location>
</feature>
<dbReference type="AlphaFoldDB" id="A0A367PTE3"/>
<comment type="subcellular location">
    <subcellularLocation>
        <location evidence="1">Membrane</location>
        <topology evidence="1">Multi-pass membrane protein</topology>
    </subcellularLocation>
</comment>
<dbReference type="EMBL" id="QDHA01000003">
    <property type="protein sequence ID" value="RCJ10326.1"/>
    <property type="molecule type" value="Genomic_DNA"/>
</dbReference>
<evidence type="ECO:0000256" key="2">
    <source>
        <dbReference type="ARBA" id="ARBA00008333"/>
    </source>
</evidence>
<dbReference type="InterPro" id="IPR004923">
    <property type="entry name" value="FTR1/Fip1/EfeU"/>
</dbReference>
<feature type="transmembrane region" description="Helical" evidence="6">
    <location>
        <begin position="38"/>
        <end position="57"/>
    </location>
</feature>
<evidence type="ECO:0000313" key="7">
    <source>
        <dbReference type="EMBL" id="RCJ10326.1"/>
    </source>
</evidence>
<keyword evidence="5 6" id="KW-0472">Membrane</keyword>
<evidence type="ECO:0000313" key="8">
    <source>
        <dbReference type="Proteomes" id="UP000253501"/>
    </source>
</evidence>